<evidence type="ECO:0000256" key="3">
    <source>
        <dbReference type="ARBA" id="ARBA00022475"/>
    </source>
</evidence>
<evidence type="ECO:0000259" key="10">
    <source>
        <dbReference type="Pfam" id="PF02665"/>
    </source>
</evidence>
<dbReference type="GO" id="GO:0020037">
    <property type="term" value="F:heme binding"/>
    <property type="evidence" value="ECO:0007669"/>
    <property type="project" value="TreeGrafter"/>
</dbReference>
<dbReference type="InterPro" id="IPR023234">
    <property type="entry name" value="NarG-like_domain"/>
</dbReference>
<dbReference type="GO" id="GO:0019645">
    <property type="term" value="P:anaerobic electron transport chain"/>
    <property type="evidence" value="ECO:0007669"/>
    <property type="project" value="TreeGrafter"/>
</dbReference>
<name>A0A2R7Y3L2_9ARCH</name>
<accession>A0A2R7Y3L2</accession>
<feature type="transmembrane region" description="Helical" evidence="9">
    <location>
        <begin position="63"/>
        <end position="82"/>
    </location>
</feature>
<evidence type="ECO:0000256" key="2">
    <source>
        <dbReference type="ARBA" id="ARBA00022448"/>
    </source>
</evidence>
<feature type="transmembrane region" description="Helical" evidence="9">
    <location>
        <begin position="94"/>
        <end position="111"/>
    </location>
</feature>
<dbReference type="AlphaFoldDB" id="A0A2R7Y3L2"/>
<dbReference type="Gene3D" id="1.20.950.20">
    <property type="entry name" value="Transmembrane di-heme cytochromes, Chain C"/>
    <property type="match status" value="1"/>
</dbReference>
<evidence type="ECO:0000313" key="11">
    <source>
        <dbReference type="EMBL" id="PUA32104.1"/>
    </source>
</evidence>
<keyword evidence="5" id="KW-0249">Electron transport</keyword>
<keyword evidence="7" id="KW-0560">Oxidoreductase</keyword>
<dbReference type="GO" id="GO:0005886">
    <property type="term" value="C:plasma membrane"/>
    <property type="evidence" value="ECO:0007669"/>
    <property type="project" value="UniProtKB-SubCell"/>
</dbReference>
<keyword evidence="8 9" id="KW-0472">Membrane</keyword>
<evidence type="ECO:0000256" key="8">
    <source>
        <dbReference type="ARBA" id="ARBA00023136"/>
    </source>
</evidence>
<evidence type="ECO:0000256" key="9">
    <source>
        <dbReference type="SAM" id="Phobius"/>
    </source>
</evidence>
<proteinExistence type="predicted"/>
<sequence length="187" mass="21240">MLVFQGRFIKRRARSFGLWLMSFSAHVSLFLILFGHLRPIGVWSASWFAWIAPEEFLTRDLPFYLGWVVLGGFSLLLVRRVVDGSVRSISGFDDYFLLAILITVFLAGNMMRVSPYVHEPLTLKISPSIAMQLKETPSQIWLAVHGLAAQILIMYMPFSKLFHVIASPFTVLAYSIRHGRLYGGMKA</sequence>
<feature type="transmembrane region" description="Helical" evidence="9">
    <location>
        <begin position="16"/>
        <end position="37"/>
    </location>
</feature>
<keyword evidence="6 9" id="KW-1133">Transmembrane helix</keyword>
<keyword evidence="2" id="KW-0813">Transport</keyword>
<dbReference type="Pfam" id="PF02665">
    <property type="entry name" value="Nitrate_red_gam"/>
    <property type="match status" value="1"/>
</dbReference>
<evidence type="ECO:0000256" key="7">
    <source>
        <dbReference type="ARBA" id="ARBA00023002"/>
    </source>
</evidence>
<comment type="subcellular location">
    <subcellularLocation>
        <location evidence="1">Cell membrane</location>
        <topology evidence="1">Multi-pass membrane protein</topology>
    </subcellularLocation>
</comment>
<dbReference type="GO" id="GO:0008940">
    <property type="term" value="F:nitrate reductase activity"/>
    <property type="evidence" value="ECO:0007669"/>
    <property type="project" value="TreeGrafter"/>
</dbReference>
<dbReference type="GO" id="GO:0009055">
    <property type="term" value="F:electron transfer activity"/>
    <property type="evidence" value="ECO:0007669"/>
    <property type="project" value="TreeGrafter"/>
</dbReference>
<organism evidence="11 12">
    <name type="scientific">Candidatus Terraquivivens tikiterensis</name>
    <dbReference type="NCBI Taxonomy" id="1980982"/>
    <lineage>
        <taxon>Archaea</taxon>
        <taxon>Nitrososphaerota</taxon>
        <taxon>Candidatus Wolframiiraptoraceae</taxon>
        <taxon>Candidatus Terraquivivens</taxon>
    </lineage>
</organism>
<keyword evidence="4 9" id="KW-0812">Transmembrane</keyword>
<gene>
    <name evidence="11" type="ORF">B9J98_04445</name>
</gene>
<reference evidence="11 12" key="1">
    <citation type="submission" date="2017-04" db="EMBL/GenBank/DDBJ databases">
        <title>Draft Aigarchaeota genome from a New Zealand hot spring.</title>
        <authorList>
            <person name="Reysenbach A.-L."/>
            <person name="Donaho J.A."/>
            <person name="Gerhart J."/>
            <person name="Kelley J.F."/>
            <person name="Kouba K."/>
            <person name="Podar M."/>
            <person name="Stott M."/>
        </authorList>
    </citation>
    <scope>NUCLEOTIDE SEQUENCE [LARGE SCALE GENOMIC DNA]</scope>
    <source>
        <strain evidence="11">NZ13_MG1</strain>
    </source>
</reference>
<feature type="domain" description="NarG-like" evidence="10">
    <location>
        <begin position="18"/>
        <end position="172"/>
    </location>
</feature>
<dbReference type="PANTHER" id="PTHR30598:SF3">
    <property type="entry name" value="RESPIRATORY NITRATE REDUCTASE 1 GAMMA CHAIN"/>
    <property type="match status" value="1"/>
</dbReference>
<protein>
    <recommendedName>
        <fullName evidence="10">NarG-like domain-containing protein</fullName>
    </recommendedName>
</protein>
<keyword evidence="3" id="KW-1003">Cell membrane</keyword>
<evidence type="ECO:0000256" key="6">
    <source>
        <dbReference type="ARBA" id="ARBA00022989"/>
    </source>
</evidence>
<dbReference type="SUPFAM" id="SSF103501">
    <property type="entry name" value="Respiratory nitrate reductase 1 gamma chain"/>
    <property type="match status" value="1"/>
</dbReference>
<evidence type="ECO:0000256" key="1">
    <source>
        <dbReference type="ARBA" id="ARBA00004651"/>
    </source>
</evidence>
<dbReference type="EMBL" id="NDWU01000009">
    <property type="protein sequence ID" value="PUA32104.1"/>
    <property type="molecule type" value="Genomic_DNA"/>
</dbReference>
<evidence type="ECO:0000313" key="12">
    <source>
        <dbReference type="Proteomes" id="UP000244066"/>
    </source>
</evidence>
<evidence type="ECO:0000256" key="4">
    <source>
        <dbReference type="ARBA" id="ARBA00022692"/>
    </source>
</evidence>
<comment type="caution">
    <text evidence="11">The sequence shown here is derived from an EMBL/GenBank/DDBJ whole genome shotgun (WGS) entry which is preliminary data.</text>
</comment>
<dbReference type="InterPro" id="IPR036197">
    <property type="entry name" value="NarG-like_sf"/>
</dbReference>
<dbReference type="InterPro" id="IPR051936">
    <property type="entry name" value="Heme-iron_electron_transfer"/>
</dbReference>
<dbReference type="Proteomes" id="UP000244066">
    <property type="component" value="Unassembled WGS sequence"/>
</dbReference>
<evidence type="ECO:0000256" key="5">
    <source>
        <dbReference type="ARBA" id="ARBA00022982"/>
    </source>
</evidence>
<dbReference type="PANTHER" id="PTHR30598">
    <property type="entry name" value="NITRATE REDUCTASE PRIVATE CHAPERONE, REDOX ENZYME MATURATION PROTEIN REMP FAMILY"/>
    <property type="match status" value="1"/>
</dbReference>